<name>A0A6J5XET8_PRUAR</name>
<dbReference type="PANTHER" id="PTHR33116">
    <property type="entry name" value="REVERSE TRANSCRIPTASE ZINC-BINDING DOMAIN-CONTAINING PROTEIN-RELATED-RELATED"/>
    <property type="match status" value="1"/>
</dbReference>
<dbReference type="AlphaFoldDB" id="A0A6J5XET8"/>
<evidence type="ECO:0000313" key="7">
    <source>
        <dbReference type="EMBL" id="CAB4314770.1"/>
    </source>
</evidence>
<accession>A0A6J5XET8</accession>
<dbReference type="EMBL" id="CAEKDK010000006">
    <property type="protein sequence ID" value="CAB4284213.1"/>
    <property type="molecule type" value="Genomic_DNA"/>
</dbReference>
<evidence type="ECO:0000313" key="6">
    <source>
        <dbReference type="EMBL" id="CAB4309398.1"/>
    </source>
</evidence>
<dbReference type="EMBL" id="CAEKKB010000005">
    <property type="protein sequence ID" value="CAB4309398.1"/>
    <property type="molecule type" value="Genomic_DNA"/>
</dbReference>
<reference evidence="9" key="1">
    <citation type="journal article" date="2020" name="Genome Biol.">
        <title>Gamete binning: chromosome-level and haplotype-resolved genome assembly enabled by high-throughput single-cell sequencing of gamete genomes.</title>
        <authorList>
            <person name="Campoy J.A."/>
            <person name="Sun H."/>
            <person name="Goel M."/>
            <person name="Jiao W.-B."/>
            <person name="Folz-Donahue K."/>
            <person name="Wang N."/>
            <person name="Rubio M."/>
            <person name="Liu C."/>
            <person name="Kukat C."/>
            <person name="Ruiz D."/>
            <person name="Huettel B."/>
            <person name="Schneeberger K."/>
        </authorList>
    </citation>
    <scope>NUCLEOTIDE SEQUENCE [LARGE SCALE GENOMIC DNA]</scope>
    <source>
        <strain evidence="9">cv. Rojo Pasion</strain>
    </source>
</reference>
<protein>
    <submittedName>
        <fullName evidence="6">Uncharacterized protein</fullName>
    </submittedName>
</protein>
<dbReference type="EMBL" id="CAEKDK010000006">
    <property type="protein sequence ID" value="CAB4284207.1"/>
    <property type="molecule type" value="Genomic_DNA"/>
</dbReference>
<dbReference type="EMBL" id="CAEKDK010000006">
    <property type="protein sequence ID" value="CAB4283381.1"/>
    <property type="molecule type" value="Genomic_DNA"/>
</dbReference>
<evidence type="ECO:0000313" key="9">
    <source>
        <dbReference type="Proteomes" id="UP000507245"/>
    </source>
</evidence>
<organism evidence="6 9">
    <name type="scientific">Prunus armeniaca</name>
    <name type="common">Apricot</name>
    <name type="synonym">Armeniaca vulgaris</name>
    <dbReference type="NCBI Taxonomy" id="36596"/>
    <lineage>
        <taxon>Eukaryota</taxon>
        <taxon>Viridiplantae</taxon>
        <taxon>Streptophyta</taxon>
        <taxon>Embryophyta</taxon>
        <taxon>Tracheophyta</taxon>
        <taxon>Spermatophyta</taxon>
        <taxon>Magnoliopsida</taxon>
        <taxon>eudicotyledons</taxon>
        <taxon>Gunneridae</taxon>
        <taxon>Pentapetalae</taxon>
        <taxon>rosids</taxon>
        <taxon>fabids</taxon>
        <taxon>Rosales</taxon>
        <taxon>Rosaceae</taxon>
        <taxon>Amygdaloideae</taxon>
        <taxon>Amygdaleae</taxon>
        <taxon>Prunus</taxon>
    </lineage>
</organism>
<evidence type="ECO:0000313" key="4">
    <source>
        <dbReference type="EMBL" id="CAB4284211.1"/>
    </source>
</evidence>
<dbReference type="PANTHER" id="PTHR33116:SF78">
    <property type="entry name" value="OS12G0587133 PROTEIN"/>
    <property type="match status" value="1"/>
</dbReference>
<proteinExistence type="predicted"/>
<evidence type="ECO:0000313" key="8">
    <source>
        <dbReference type="Proteomes" id="UP000507222"/>
    </source>
</evidence>
<dbReference type="Proteomes" id="UP000507245">
    <property type="component" value="Unassembled WGS sequence"/>
</dbReference>
<evidence type="ECO:0000313" key="1">
    <source>
        <dbReference type="EMBL" id="CAB4278922.1"/>
    </source>
</evidence>
<gene>
    <name evidence="1" type="ORF">CURHAP_LOCUS30834</name>
    <name evidence="2" type="ORF">CURHAP_LOCUS37832</name>
    <name evidence="3" type="ORF">CURHAP_LOCUS39681</name>
    <name evidence="4" type="ORF">CURHAP_LOCUS39690</name>
    <name evidence="5" type="ORF">CURHAP_LOCUS39700</name>
    <name evidence="6" type="ORF">ORAREDHAP_LOCUS30513</name>
    <name evidence="7" type="ORF">ORAREDHAP_LOCUS39278</name>
</gene>
<evidence type="ECO:0000313" key="2">
    <source>
        <dbReference type="EMBL" id="CAB4283381.1"/>
    </source>
</evidence>
<keyword evidence="9" id="KW-1185">Reference proteome</keyword>
<dbReference type="EMBL" id="CAEKDK010000006">
    <property type="protein sequence ID" value="CAB4284211.1"/>
    <property type="molecule type" value="Genomic_DNA"/>
</dbReference>
<sequence>MGSWLLIYLGLPLGGNPRSLPFWVTVIERVERRLEGWSKALLSQGGRLTLIQAVLSSLPTYYLSLFRIPASVAKRLEKIMRNFLWEGVEEGRKDHLVNWEVVSLPKENGGLGIGNLRKRNEALLGKWLWRFQNGFPAEWLGF</sequence>
<reference evidence="6 8" key="2">
    <citation type="submission" date="2020-05" db="EMBL/GenBank/DDBJ databases">
        <authorList>
            <person name="Campoy J."/>
            <person name="Schneeberger K."/>
            <person name="Spophaly S."/>
        </authorList>
    </citation>
    <scope>NUCLEOTIDE SEQUENCE [LARGE SCALE GENOMIC DNA]</scope>
    <source>
        <strain evidence="6">PruArmRojPasFocal</strain>
    </source>
</reference>
<dbReference type="Proteomes" id="UP000507222">
    <property type="component" value="Unassembled WGS sequence"/>
</dbReference>
<dbReference type="EMBL" id="CAEKDK010000005">
    <property type="protein sequence ID" value="CAB4278922.1"/>
    <property type="molecule type" value="Genomic_DNA"/>
</dbReference>
<dbReference type="EMBL" id="CAEKKB010000006">
    <property type="protein sequence ID" value="CAB4314770.1"/>
    <property type="molecule type" value="Genomic_DNA"/>
</dbReference>
<dbReference type="OrthoDB" id="1929473at2759"/>
<evidence type="ECO:0000313" key="5">
    <source>
        <dbReference type="EMBL" id="CAB4284213.1"/>
    </source>
</evidence>
<evidence type="ECO:0000313" key="3">
    <source>
        <dbReference type="EMBL" id="CAB4284207.1"/>
    </source>
</evidence>